<evidence type="ECO:0000313" key="4">
    <source>
        <dbReference type="Proteomes" id="UP000460558"/>
    </source>
</evidence>
<evidence type="ECO:0000313" key="3">
    <source>
        <dbReference type="EMBL" id="MQS35245.1"/>
    </source>
</evidence>
<dbReference type="SMART" id="SM00458">
    <property type="entry name" value="RICIN"/>
    <property type="match status" value="1"/>
</dbReference>
<dbReference type="Pfam" id="PF00652">
    <property type="entry name" value="Ricin_B_lectin"/>
    <property type="match status" value="1"/>
</dbReference>
<dbReference type="SUPFAM" id="SSF50370">
    <property type="entry name" value="Ricin B-like lectins"/>
    <property type="match status" value="1"/>
</dbReference>
<feature type="signal peptide" evidence="1">
    <location>
        <begin position="1"/>
        <end position="27"/>
    </location>
</feature>
<dbReference type="EMBL" id="VDEQ01000061">
    <property type="protein sequence ID" value="MQS35245.1"/>
    <property type="molecule type" value="Genomic_DNA"/>
</dbReference>
<dbReference type="InterPro" id="IPR000772">
    <property type="entry name" value="Ricin_B_lectin"/>
</dbReference>
<reference evidence="3 4" key="1">
    <citation type="submission" date="2019-06" db="EMBL/GenBank/DDBJ databases">
        <title>Comparative genomics and metabolomics analyses of clavulanic acid producing Streptomyces species provides insight into specialized metabolism and evolution of beta-lactam biosynthetic gene clusters.</title>
        <authorList>
            <person name="Moore M.A."/>
            <person name="Cruz-Morales P."/>
            <person name="Barona Gomez F."/>
            <person name="Kapil T."/>
        </authorList>
    </citation>
    <scope>NUCLEOTIDE SEQUENCE [LARGE SCALE GENOMIC DNA]</scope>
    <source>
        <strain evidence="3 4">T-272</strain>
    </source>
</reference>
<accession>A0ABW9NPR2</accession>
<dbReference type="Gene3D" id="2.80.10.50">
    <property type="match status" value="1"/>
</dbReference>
<proteinExistence type="predicted"/>
<sequence>MAKASRKVLLPALLSLAAFALPSPATADAAPSGAVAPLVGNQCLATSYPSFYAASVKSCNGSSSEQRWTVSGELIRMVAHPGMCLSTNYPSFYAVSVDGCNGSSAKQRWTFDGELIRMAAHPGMCLSTNYPSFLAASVSGCNASSSQQRWTRMGELISLTAY</sequence>
<organism evidence="3 4">
    <name type="scientific">Streptomyces katsurahamanus</name>
    <dbReference type="NCBI Taxonomy" id="2577098"/>
    <lineage>
        <taxon>Bacteria</taxon>
        <taxon>Bacillati</taxon>
        <taxon>Actinomycetota</taxon>
        <taxon>Actinomycetes</taxon>
        <taxon>Kitasatosporales</taxon>
        <taxon>Streptomycetaceae</taxon>
        <taxon>Streptomyces</taxon>
    </lineage>
</organism>
<name>A0ABW9NPR2_9ACTN</name>
<dbReference type="Proteomes" id="UP000460558">
    <property type="component" value="Unassembled WGS sequence"/>
</dbReference>
<protein>
    <submittedName>
        <fullName evidence="3">Ricin-type beta-trefoil lectin domain protein</fullName>
    </submittedName>
</protein>
<gene>
    <name evidence="3" type="ORF">FFZ77_06310</name>
</gene>
<dbReference type="InterPro" id="IPR035992">
    <property type="entry name" value="Ricin_B-like_lectins"/>
</dbReference>
<keyword evidence="4" id="KW-1185">Reference proteome</keyword>
<feature type="chain" id="PRO_5047346542" evidence="1">
    <location>
        <begin position="28"/>
        <end position="162"/>
    </location>
</feature>
<keyword evidence="1" id="KW-0732">Signal</keyword>
<feature type="domain" description="Ricin B lectin" evidence="2">
    <location>
        <begin position="32"/>
        <end position="153"/>
    </location>
</feature>
<comment type="caution">
    <text evidence="3">The sequence shown here is derived from an EMBL/GenBank/DDBJ whole genome shotgun (WGS) entry which is preliminary data.</text>
</comment>
<evidence type="ECO:0000256" key="1">
    <source>
        <dbReference type="SAM" id="SignalP"/>
    </source>
</evidence>
<evidence type="ECO:0000259" key="2">
    <source>
        <dbReference type="SMART" id="SM00458"/>
    </source>
</evidence>
<dbReference type="RefSeq" id="WP_153481594.1">
    <property type="nucleotide sequence ID" value="NZ_VDEQ01000061.1"/>
</dbReference>
<dbReference type="PROSITE" id="PS50231">
    <property type="entry name" value="RICIN_B_LECTIN"/>
    <property type="match status" value="1"/>
</dbReference>